<evidence type="ECO:0000256" key="1">
    <source>
        <dbReference type="SAM" id="Coils"/>
    </source>
</evidence>
<feature type="coiled-coil region" evidence="1">
    <location>
        <begin position="807"/>
        <end position="912"/>
    </location>
</feature>
<proteinExistence type="predicted"/>
<evidence type="ECO:0000313" key="3">
    <source>
        <dbReference type="EMBL" id="KAG2430727.1"/>
    </source>
</evidence>
<gene>
    <name evidence="3" type="ORF">HYH02_013568</name>
</gene>
<evidence type="ECO:0000256" key="2">
    <source>
        <dbReference type="SAM" id="MobiDB-lite"/>
    </source>
</evidence>
<organism evidence="3 4">
    <name type="scientific">Chlamydomonas schloesseri</name>
    <dbReference type="NCBI Taxonomy" id="2026947"/>
    <lineage>
        <taxon>Eukaryota</taxon>
        <taxon>Viridiplantae</taxon>
        <taxon>Chlorophyta</taxon>
        <taxon>core chlorophytes</taxon>
        <taxon>Chlorophyceae</taxon>
        <taxon>CS clade</taxon>
        <taxon>Chlamydomonadales</taxon>
        <taxon>Chlamydomonadaceae</taxon>
        <taxon>Chlamydomonas</taxon>
    </lineage>
</organism>
<reference evidence="3" key="1">
    <citation type="journal article" date="2020" name="bioRxiv">
        <title>Comparative genomics of Chlamydomonas.</title>
        <authorList>
            <person name="Craig R.J."/>
            <person name="Hasan A.R."/>
            <person name="Ness R.W."/>
            <person name="Keightley P.D."/>
        </authorList>
    </citation>
    <scope>NUCLEOTIDE SEQUENCE</scope>
    <source>
        <strain evidence="3">CCAP 11/173</strain>
    </source>
</reference>
<name>A0A835SSQ1_9CHLO</name>
<keyword evidence="4" id="KW-1185">Reference proteome</keyword>
<feature type="compositionally biased region" description="Basic and acidic residues" evidence="2">
    <location>
        <begin position="993"/>
        <end position="1002"/>
    </location>
</feature>
<dbReference type="Proteomes" id="UP000613740">
    <property type="component" value="Unassembled WGS sequence"/>
</dbReference>
<feature type="coiled-coil region" evidence="1">
    <location>
        <begin position="733"/>
        <end position="767"/>
    </location>
</feature>
<feature type="coiled-coil region" evidence="1">
    <location>
        <begin position="476"/>
        <end position="632"/>
    </location>
</feature>
<feature type="region of interest" description="Disordered" evidence="2">
    <location>
        <begin position="989"/>
        <end position="1102"/>
    </location>
</feature>
<dbReference type="EMBL" id="JAEHOD010000077">
    <property type="protein sequence ID" value="KAG2430727.1"/>
    <property type="molecule type" value="Genomic_DNA"/>
</dbReference>
<sequence length="1102" mass="118755">MEGGEDAKAALFSAVSRALESYERGAVNPQHFSALLEQLQLVLEQALTDVPGAKEHDQDGKEHGHMETLYRAGGAFGKSTAGSPGGLSTEGTSSSWTSPLRAAAGAALHGGQPSGKQPSASPAGRWLARQTHHKEAQELRRENAALKQRVSELGDAVARESRRAADAEARMEAQARELEFARERAGPDAPRSVQEQQLLTRLGQIQAANDSLKQQLADSRAEAAAAGRAHAAGASRAEVVLMGELEQHRQAAAAARRDLARQAAAAAREKEAMEHEARRWQLAASQAAAVAEKTQQKVASVEQKLEAQVAQVRSMATDLAARGRELGALQQQLTASRAALAARNRYLERLDAAVLQPLLSWHAEADPAVAAALLIAGGSVGSGPAPGRGLPRSRDFVQLKFRAEAILGAAAADVDSAAKRHAAAAAAAFEALAARITSLKQEVESCSAAARSQIAEAEARMGRSLEEVRASAAQQVRTVQDQLQSTLEAKAQLREALAAEQATAAVRTSELARLSEREVRLALQVEALGAELAKLKAETSRALKDQEAEAEATQKQRAEAAFERGRQLGDRQAAATVTALKGELQDAAMQLQASRKEVAMLTSQLEEARSAAESFEARLSDARQEAHKARVESEERLRRDADCRLAEAKASAERRAQLELQDHALALQRERERGERALADAKRAGELAVEAARREGELLLQRAAGEAEMQLRAAMSQAASQLKLTEERHLLATQDAERRISALSEELRLANDKAAATQEKCEQLIAQVYNVTQELQKVRQALSDQEAAATAAAQDQASTIAELQFKLLECRQRLAAQAEQLEQITQRQEDAQVHELEAARLAMEHMAAERDDLQAECVALTQQLSSAQAAAAGVEVEMDTLTRALEAHKAARAAAEAAAEEARRSAAAAAEAAEEGAARVTALQQQLGEQQRLHEREIGLLDARCQAELESAKARYRAELEGLQSGLKLLRLKQSRVMAYVEDVFQEEQEQLEQQHHNHNQQDRGGGTWAAGLKGGEEGQLQEQQQRSRPGRTLGPASRQPGGPRRGADEGPDEGKVGHAGALGVGWRDAGAERPPRHTLWQGDRRSVVRNDEQSTDGEDEW</sequence>
<feature type="region of interest" description="Disordered" evidence="2">
    <location>
        <begin position="74"/>
        <end position="138"/>
    </location>
</feature>
<keyword evidence="1" id="KW-0175">Coiled coil</keyword>
<accession>A0A835SSQ1</accession>
<comment type="caution">
    <text evidence="3">The sequence shown here is derived from an EMBL/GenBank/DDBJ whole genome shotgun (WGS) entry which is preliminary data.</text>
</comment>
<feature type="compositionally biased region" description="Polar residues" evidence="2">
    <location>
        <begin position="89"/>
        <end position="98"/>
    </location>
</feature>
<feature type="compositionally biased region" description="Basic and acidic residues" evidence="2">
    <location>
        <begin position="1046"/>
        <end position="1057"/>
    </location>
</feature>
<evidence type="ECO:0000313" key="4">
    <source>
        <dbReference type="Proteomes" id="UP000613740"/>
    </source>
</evidence>
<dbReference type="OrthoDB" id="545402at2759"/>
<feature type="compositionally biased region" description="Basic and acidic residues" evidence="2">
    <location>
        <begin position="1083"/>
        <end position="1093"/>
    </location>
</feature>
<protein>
    <submittedName>
        <fullName evidence="3">Uncharacterized protein</fullName>
    </submittedName>
</protein>
<dbReference type="AlphaFoldDB" id="A0A835SSQ1"/>
<feature type="compositionally biased region" description="Low complexity" evidence="2">
    <location>
        <begin position="102"/>
        <end position="111"/>
    </location>
</feature>